<dbReference type="GO" id="GO:0005507">
    <property type="term" value="F:copper ion binding"/>
    <property type="evidence" value="ECO:0007669"/>
    <property type="project" value="TreeGrafter"/>
</dbReference>
<dbReference type="CDD" id="cd16833">
    <property type="entry name" value="YfiH"/>
    <property type="match status" value="1"/>
</dbReference>
<dbReference type="InterPro" id="IPR003730">
    <property type="entry name" value="Cu_polyphenol_OxRdtase"/>
</dbReference>
<evidence type="ECO:0000256" key="8">
    <source>
        <dbReference type="ARBA" id="ARBA00048968"/>
    </source>
</evidence>
<protein>
    <submittedName>
        <fullName evidence="10">Laccase domain protein YfiH</fullName>
    </submittedName>
</protein>
<dbReference type="GO" id="GO:0016787">
    <property type="term" value="F:hydrolase activity"/>
    <property type="evidence" value="ECO:0007669"/>
    <property type="project" value="UniProtKB-KW"/>
</dbReference>
<reference evidence="10" key="1">
    <citation type="submission" date="2016-10" db="EMBL/GenBank/DDBJ databases">
        <title>Sequence of Gallionella enrichment culture.</title>
        <authorList>
            <person name="Poehlein A."/>
            <person name="Muehling M."/>
            <person name="Daniel R."/>
        </authorList>
    </citation>
    <scope>NUCLEOTIDE SEQUENCE</scope>
</reference>
<comment type="caution">
    <text evidence="10">The sequence shown here is derived from an EMBL/GenBank/DDBJ whole genome shotgun (WGS) entry which is preliminary data.</text>
</comment>
<evidence type="ECO:0000256" key="3">
    <source>
        <dbReference type="ARBA" id="ARBA00022679"/>
    </source>
</evidence>
<dbReference type="GO" id="GO:0017061">
    <property type="term" value="F:S-methyl-5-thioadenosine phosphorylase activity"/>
    <property type="evidence" value="ECO:0007669"/>
    <property type="project" value="UniProtKB-EC"/>
</dbReference>
<keyword evidence="6" id="KW-0862">Zinc</keyword>
<evidence type="ECO:0000256" key="2">
    <source>
        <dbReference type="ARBA" id="ARBA00007353"/>
    </source>
</evidence>
<dbReference type="AlphaFoldDB" id="A0A1J5T1A8"/>
<dbReference type="InterPro" id="IPR038371">
    <property type="entry name" value="Cu_polyphenol_OxRdtase_sf"/>
</dbReference>
<keyword evidence="4" id="KW-0479">Metal-binding</keyword>
<evidence type="ECO:0000256" key="7">
    <source>
        <dbReference type="ARBA" id="ARBA00047989"/>
    </source>
</evidence>
<comment type="catalytic activity">
    <reaction evidence="9">
        <text>S-methyl-5'-thioadenosine + phosphate = 5-(methylsulfanyl)-alpha-D-ribose 1-phosphate + adenine</text>
        <dbReference type="Rhea" id="RHEA:11852"/>
        <dbReference type="ChEBI" id="CHEBI:16708"/>
        <dbReference type="ChEBI" id="CHEBI:17509"/>
        <dbReference type="ChEBI" id="CHEBI:43474"/>
        <dbReference type="ChEBI" id="CHEBI:58533"/>
        <dbReference type="EC" id="2.4.2.28"/>
    </reaction>
    <physiologicalReaction direction="left-to-right" evidence="9">
        <dbReference type="Rhea" id="RHEA:11853"/>
    </physiologicalReaction>
</comment>
<dbReference type="Pfam" id="PF02578">
    <property type="entry name" value="Cu-oxidase_4"/>
    <property type="match status" value="1"/>
</dbReference>
<evidence type="ECO:0000256" key="4">
    <source>
        <dbReference type="ARBA" id="ARBA00022723"/>
    </source>
</evidence>
<dbReference type="PANTHER" id="PTHR30616:SF2">
    <property type="entry name" value="PURINE NUCLEOSIDE PHOSPHORYLASE LACC1"/>
    <property type="match status" value="1"/>
</dbReference>
<gene>
    <name evidence="10" type="primary">yfiH_1</name>
    <name evidence="10" type="ORF">GALL_51080</name>
</gene>
<sequence length="251" mass="26978">MGLLDHCITPNWPAPAHVKALQTTRLGGVSTAPYDTLNLGLHVGDDPARVNRNRQSLAPFMPSEPVWLEQVHGTAVANADAAACRVVADACIAWQRGSVCVVMTADCLPVLLCDEAGTVVGAVHAGWKGLAAGVIEATVGAMDIAPQKLLAWLGPAIGPEAFEVGAEVRDAFVAHQPQAAEAFLPRPLGDGRGEGEKYHADIFLLARQRLYMLGIERIHGGNYCTFHQRDKFFSYRRDGVTGRMGTFIWLA</sequence>
<dbReference type="InterPro" id="IPR011324">
    <property type="entry name" value="Cytotoxic_necrot_fac-like_cat"/>
</dbReference>
<comment type="catalytic activity">
    <reaction evidence="7">
        <text>adenosine + H2O + H(+) = inosine + NH4(+)</text>
        <dbReference type="Rhea" id="RHEA:24408"/>
        <dbReference type="ChEBI" id="CHEBI:15377"/>
        <dbReference type="ChEBI" id="CHEBI:15378"/>
        <dbReference type="ChEBI" id="CHEBI:16335"/>
        <dbReference type="ChEBI" id="CHEBI:17596"/>
        <dbReference type="ChEBI" id="CHEBI:28938"/>
        <dbReference type="EC" id="3.5.4.4"/>
    </reaction>
    <physiologicalReaction direction="left-to-right" evidence="7">
        <dbReference type="Rhea" id="RHEA:24409"/>
    </physiologicalReaction>
</comment>
<evidence type="ECO:0000256" key="9">
    <source>
        <dbReference type="ARBA" id="ARBA00049893"/>
    </source>
</evidence>
<evidence type="ECO:0000256" key="1">
    <source>
        <dbReference type="ARBA" id="ARBA00000553"/>
    </source>
</evidence>
<dbReference type="Gene3D" id="3.60.140.10">
    <property type="entry name" value="CNF1/YfiH-like putative cysteine hydrolases"/>
    <property type="match status" value="1"/>
</dbReference>
<comment type="catalytic activity">
    <reaction evidence="8">
        <text>adenosine + phosphate = alpha-D-ribose 1-phosphate + adenine</text>
        <dbReference type="Rhea" id="RHEA:27642"/>
        <dbReference type="ChEBI" id="CHEBI:16335"/>
        <dbReference type="ChEBI" id="CHEBI:16708"/>
        <dbReference type="ChEBI" id="CHEBI:43474"/>
        <dbReference type="ChEBI" id="CHEBI:57720"/>
        <dbReference type="EC" id="2.4.2.1"/>
    </reaction>
    <physiologicalReaction direction="left-to-right" evidence="8">
        <dbReference type="Rhea" id="RHEA:27643"/>
    </physiologicalReaction>
</comment>
<comment type="catalytic activity">
    <reaction evidence="1">
        <text>inosine + phosphate = alpha-D-ribose 1-phosphate + hypoxanthine</text>
        <dbReference type="Rhea" id="RHEA:27646"/>
        <dbReference type="ChEBI" id="CHEBI:17368"/>
        <dbReference type="ChEBI" id="CHEBI:17596"/>
        <dbReference type="ChEBI" id="CHEBI:43474"/>
        <dbReference type="ChEBI" id="CHEBI:57720"/>
        <dbReference type="EC" id="2.4.2.1"/>
    </reaction>
    <physiologicalReaction direction="left-to-right" evidence="1">
        <dbReference type="Rhea" id="RHEA:27647"/>
    </physiologicalReaction>
</comment>
<dbReference type="NCBIfam" id="TIGR00726">
    <property type="entry name" value="peptidoglycan editing factor PgeF"/>
    <property type="match status" value="1"/>
</dbReference>
<comment type="similarity">
    <text evidence="2">Belongs to the purine nucleoside phosphorylase YfiH/LACC1 family.</text>
</comment>
<evidence type="ECO:0000256" key="6">
    <source>
        <dbReference type="ARBA" id="ARBA00022833"/>
    </source>
</evidence>
<keyword evidence="5" id="KW-0378">Hydrolase</keyword>
<keyword evidence="3" id="KW-0808">Transferase</keyword>
<dbReference type="SUPFAM" id="SSF64438">
    <property type="entry name" value="CNF1/YfiH-like putative cysteine hydrolases"/>
    <property type="match status" value="1"/>
</dbReference>
<dbReference type="EMBL" id="MLJW01000013">
    <property type="protein sequence ID" value="OIR13971.1"/>
    <property type="molecule type" value="Genomic_DNA"/>
</dbReference>
<proteinExistence type="inferred from homology"/>
<accession>A0A1J5T1A8</accession>
<organism evidence="10">
    <name type="scientific">mine drainage metagenome</name>
    <dbReference type="NCBI Taxonomy" id="410659"/>
    <lineage>
        <taxon>unclassified sequences</taxon>
        <taxon>metagenomes</taxon>
        <taxon>ecological metagenomes</taxon>
    </lineage>
</organism>
<evidence type="ECO:0000256" key="5">
    <source>
        <dbReference type="ARBA" id="ARBA00022801"/>
    </source>
</evidence>
<evidence type="ECO:0000313" key="10">
    <source>
        <dbReference type="EMBL" id="OIR13971.1"/>
    </source>
</evidence>
<name>A0A1J5T1A8_9ZZZZ</name>
<dbReference type="PANTHER" id="PTHR30616">
    <property type="entry name" value="UNCHARACTERIZED PROTEIN YFIH"/>
    <property type="match status" value="1"/>
</dbReference>